<feature type="transmembrane region" description="Helical" evidence="6">
    <location>
        <begin position="356"/>
        <end position="375"/>
    </location>
</feature>
<gene>
    <name evidence="7" type="ORF">HAZT_HAZT001949</name>
</gene>
<feature type="transmembrane region" description="Helical" evidence="6">
    <location>
        <begin position="118"/>
        <end position="140"/>
    </location>
</feature>
<evidence type="ECO:0000313" key="7">
    <source>
        <dbReference type="EMBL" id="KAA0202116.1"/>
    </source>
</evidence>
<dbReference type="GO" id="GO:0005886">
    <property type="term" value="C:plasma membrane"/>
    <property type="evidence" value="ECO:0007669"/>
    <property type="project" value="UniProtKB-SubCell"/>
</dbReference>
<protein>
    <submittedName>
        <fullName evidence="7">Gustatory receptor 84</fullName>
    </submittedName>
</protein>
<feature type="transmembrane region" description="Helical" evidence="6">
    <location>
        <begin position="80"/>
        <end position="97"/>
    </location>
</feature>
<keyword evidence="2" id="KW-1003">Cell membrane</keyword>
<proteinExistence type="predicted"/>
<feature type="transmembrane region" description="Helical" evidence="6">
    <location>
        <begin position="38"/>
        <end position="60"/>
    </location>
</feature>
<evidence type="ECO:0000256" key="6">
    <source>
        <dbReference type="SAM" id="Phobius"/>
    </source>
</evidence>
<name>A0A6A0H8N6_HYAAZ</name>
<feature type="transmembrane region" description="Helical" evidence="6">
    <location>
        <begin position="146"/>
        <end position="172"/>
    </location>
</feature>
<organism evidence="7">
    <name type="scientific">Hyalella azteca</name>
    <name type="common">Amphipod</name>
    <dbReference type="NCBI Taxonomy" id="294128"/>
    <lineage>
        <taxon>Eukaryota</taxon>
        <taxon>Metazoa</taxon>
        <taxon>Ecdysozoa</taxon>
        <taxon>Arthropoda</taxon>
        <taxon>Crustacea</taxon>
        <taxon>Multicrustacea</taxon>
        <taxon>Malacostraca</taxon>
        <taxon>Eumalacostraca</taxon>
        <taxon>Peracarida</taxon>
        <taxon>Amphipoda</taxon>
        <taxon>Senticaudata</taxon>
        <taxon>Talitrida</taxon>
        <taxon>Talitroidea</taxon>
        <taxon>Hyalellidae</taxon>
        <taxon>Hyalella</taxon>
    </lineage>
</organism>
<dbReference type="Pfam" id="PF08395">
    <property type="entry name" value="7tm_7"/>
    <property type="match status" value="1"/>
</dbReference>
<accession>A0A6A0H8N6</accession>
<dbReference type="InterPro" id="IPR013604">
    <property type="entry name" value="7TM_chemorcpt"/>
</dbReference>
<comment type="subcellular location">
    <subcellularLocation>
        <location evidence="1">Cell membrane</location>
        <topology evidence="1">Multi-pass membrane protein</topology>
    </subcellularLocation>
</comment>
<evidence type="ECO:0000256" key="1">
    <source>
        <dbReference type="ARBA" id="ARBA00004651"/>
    </source>
</evidence>
<keyword evidence="5 6" id="KW-0472">Membrane</keyword>
<reference evidence="7" key="2">
    <citation type="journal article" date="2018" name="Environ. Sci. Technol.">
        <title>The Toxicogenome of Hyalella azteca: A Model for Sediment Ecotoxicology and Evolutionary Toxicology.</title>
        <authorList>
            <person name="Poynton H.C."/>
            <person name="Hasenbein S."/>
            <person name="Benoit J.B."/>
            <person name="Sepulveda M.S."/>
            <person name="Poelchau M.F."/>
            <person name="Hughes D.S.T."/>
            <person name="Murali S.C."/>
            <person name="Chen S."/>
            <person name="Glastad K.M."/>
            <person name="Goodisman M.A.D."/>
            <person name="Werren J.H."/>
            <person name="Vineis J.H."/>
            <person name="Bowen J.L."/>
            <person name="Friedrich M."/>
            <person name="Jones J."/>
            <person name="Robertson H.M."/>
            <person name="Feyereisen R."/>
            <person name="Mechler-Hickson A."/>
            <person name="Mathers N."/>
            <person name="Lee C.E."/>
            <person name="Colbourne J.K."/>
            <person name="Biales A."/>
            <person name="Johnston J.S."/>
            <person name="Wellborn G.A."/>
            <person name="Rosendale A.J."/>
            <person name="Cridge A.G."/>
            <person name="Munoz-Torres M.C."/>
            <person name="Bain P.A."/>
            <person name="Manny A.R."/>
            <person name="Major K.M."/>
            <person name="Lambert F.N."/>
            <person name="Vulpe C.D."/>
            <person name="Tuck P."/>
            <person name="Blalock B.J."/>
            <person name="Lin Y.Y."/>
            <person name="Smith M.E."/>
            <person name="Ochoa-Acuna H."/>
            <person name="Chen M.M."/>
            <person name="Childers C.P."/>
            <person name="Qu J."/>
            <person name="Dugan S."/>
            <person name="Lee S.L."/>
            <person name="Chao H."/>
            <person name="Dinh H."/>
            <person name="Han Y."/>
            <person name="Doddapaneni H."/>
            <person name="Worley K.C."/>
            <person name="Muzny D.M."/>
            <person name="Gibbs R.A."/>
            <person name="Richards S."/>
        </authorList>
    </citation>
    <scope>NUCLEOTIDE SEQUENCE</scope>
    <source>
        <strain evidence="7">HAZT.00-mixed</strain>
        <tissue evidence="7">Whole organism</tissue>
    </source>
</reference>
<dbReference type="GO" id="GO:0050909">
    <property type="term" value="P:sensory perception of taste"/>
    <property type="evidence" value="ECO:0007669"/>
    <property type="project" value="InterPro"/>
</dbReference>
<evidence type="ECO:0000256" key="5">
    <source>
        <dbReference type="ARBA" id="ARBA00023136"/>
    </source>
</evidence>
<dbReference type="AlphaFoldDB" id="A0A6A0H8N6"/>
<evidence type="ECO:0000256" key="2">
    <source>
        <dbReference type="ARBA" id="ARBA00022475"/>
    </source>
</evidence>
<evidence type="ECO:0000256" key="4">
    <source>
        <dbReference type="ARBA" id="ARBA00022989"/>
    </source>
</evidence>
<reference evidence="7" key="1">
    <citation type="submission" date="2014-08" db="EMBL/GenBank/DDBJ databases">
        <authorList>
            <person name="Murali S."/>
            <person name="Richards S."/>
            <person name="Bandaranaike D."/>
            <person name="Bellair M."/>
            <person name="Blankenburg K."/>
            <person name="Chao H."/>
            <person name="Dinh H."/>
            <person name="Doddapaneni H."/>
            <person name="Dugan-Rocha S."/>
            <person name="Elkadiri S."/>
            <person name="Gnanaolivu R."/>
            <person name="Hughes D."/>
            <person name="Lee S."/>
            <person name="Li M."/>
            <person name="Ming W."/>
            <person name="Munidasa M."/>
            <person name="Muniz J."/>
            <person name="Nguyen L."/>
            <person name="Osuji N."/>
            <person name="Pu L.-L."/>
            <person name="Puazo M."/>
            <person name="Skinner E."/>
            <person name="Qu C."/>
            <person name="Quiroz J."/>
            <person name="Raj R."/>
            <person name="Weissenberger G."/>
            <person name="Xin Y."/>
            <person name="Zou X."/>
            <person name="Han Y."/>
            <person name="Worley K."/>
            <person name="Muzny D."/>
            <person name="Gibbs R."/>
        </authorList>
    </citation>
    <scope>NUCLEOTIDE SEQUENCE</scope>
    <source>
        <strain evidence="7">HAZT.00-mixed</strain>
        <tissue evidence="7">Whole organism</tissue>
    </source>
</reference>
<comment type="caution">
    <text evidence="7">The sequence shown here is derived from an EMBL/GenBank/DDBJ whole genome shotgun (WGS) entry which is preliminary data.</text>
</comment>
<reference evidence="7" key="3">
    <citation type="submission" date="2019-06" db="EMBL/GenBank/DDBJ databases">
        <authorList>
            <person name="Poynton C."/>
            <person name="Hasenbein S."/>
            <person name="Benoit J.B."/>
            <person name="Sepulveda M.S."/>
            <person name="Poelchau M.F."/>
            <person name="Murali S.C."/>
            <person name="Chen S."/>
            <person name="Glastad K.M."/>
            <person name="Werren J.H."/>
            <person name="Vineis J.H."/>
            <person name="Bowen J.L."/>
            <person name="Friedrich M."/>
            <person name="Jones J."/>
            <person name="Robertson H.M."/>
            <person name="Feyereisen R."/>
            <person name="Mechler-Hickson A."/>
            <person name="Mathers N."/>
            <person name="Lee C.E."/>
            <person name="Colbourne J.K."/>
            <person name="Biales A."/>
            <person name="Johnston J.S."/>
            <person name="Wellborn G.A."/>
            <person name="Rosendale A.J."/>
            <person name="Cridge A.G."/>
            <person name="Munoz-Torres M.C."/>
            <person name="Bain P.A."/>
            <person name="Manny A.R."/>
            <person name="Major K.M."/>
            <person name="Lambert F.N."/>
            <person name="Vulpe C.D."/>
            <person name="Tuck P."/>
            <person name="Blalock B.J."/>
            <person name="Lin Y.-Y."/>
            <person name="Smith M.E."/>
            <person name="Ochoa-Acuna H."/>
            <person name="Chen M.-J.M."/>
            <person name="Childers C.P."/>
            <person name="Qu J."/>
            <person name="Dugan S."/>
            <person name="Lee S.L."/>
            <person name="Chao H."/>
            <person name="Dinh H."/>
            <person name="Han Y."/>
            <person name="Doddapaneni H."/>
            <person name="Worley K.C."/>
            <person name="Muzny D.M."/>
            <person name="Gibbs R.A."/>
            <person name="Richards S."/>
        </authorList>
    </citation>
    <scope>NUCLEOTIDE SEQUENCE</scope>
    <source>
        <strain evidence="7">HAZT.00-mixed</strain>
        <tissue evidence="7">Whole organism</tissue>
    </source>
</reference>
<dbReference type="Proteomes" id="UP000711488">
    <property type="component" value="Unassembled WGS sequence"/>
</dbReference>
<keyword evidence="3 6" id="KW-0812">Transmembrane</keyword>
<dbReference type="EMBL" id="JQDR03004307">
    <property type="protein sequence ID" value="KAA0202116.1"/>
    <property type="molecule type" value="Genomic_DNA"/>
</dbReference>
<evidence type="ECO:0000256" key="3">
    <source>
        <dbReference type="ARBA" id="ARBA00022692"/>
    </source>
</evidence>
<sequence length="385" mass="44377">MVLHQITLINILKTLFYMLKAHATMPYMKIRGKYKFSYLYFAISFGAHVFLTGLGLWIIHSAFVASTANFSETVHNVWEMSFWIMNLTFRWSFFLNTKKFHPILRFVCSPNRNAARDPFYTVFFFITSIVIYYNSVLWGWKEIVRQYLLISIINSALCLLLHPTIIFMLFYFKTFMKQVTADIVQAVTVLESCSGVNNPGCVGLENKFSLQKFQNSKLDHQKHVENVAYCTINDVTNVARGKLEDSMEFSQPISSSSPMVKNQTLLLCDIERNLKQIRKVICSMYDIFSLPVLMLIFTQGVNLVAQCEEGSRQVRKLCAAIGMNVVTRQQLKKIQIELEQMPRFKILGLFDLDRRCLLSIISTALTYVIILVQFQQNSDASSGKK</sequence>
<keyword evidence="4 6" id="KW-1133">Transmembrane helix</keyword>
<keyword evidence="7" id="KW-0675">Receptor</keyword>